<dbReference type="EMBL" id="CP029194">
    <property type="protein sequence ID" value="QES24444.1"/>
    <property type="molecule type" value="Genomic_DNA"/>
</dbReference>
<evidence type="ECO:0000313" key="1">
    <source>
        <dbReference type="EMBL" id="QES24444.1"/>
    </source>
</evidence>
<evidence type="ECO:0000313" key="2">
    <source>
        <dbReference type="Proteomes" id="UP000324106"/>
    </source>
</evidence>
<dbReference type="AlphaFoldDB" id="A0A5P2B1R3"/>
<name>A0A5P2B1R3_STRVZ</name>
<gene>
    <name evidence="1" type="ORF">DEJ46_05990</name>
</gene>
<proteinExistence type="predicted"/>
<sequence length="147" mass="16481">MRTKPCSQDARLHEAFGAPVTELYELAAGPDPSAALTRALELRSLLVVAETQVARIRDRVHEAMSPKRDMNELSADGLRMDAQWLEAALRARSGYRRSLDVLLRTMPPYVHQDRAVRRVQEFVMATLPPATDARVPLRAGAPRSRRP</sequence>
<organism evidence="1 2">
    <name type="scientific">Streptomyces venezuelae</name>
    <dbReference type="NCBI Taxonomy" id="54571"/>
    <lineage>
        <taxon>Bacteria</taxon>
        <taxon>Bacillati</taxon>
        <taxon>Actinomycetota</taxon>
        <taxon>Actinomycetes</taxon>
        <taxon>Kitasatosporales</taxon>
        <taxon>Streptomycetaceae</taxon>
        <taxon>Streptomyces</taxon>
    </lineage>
</organism>
<reference evidence="1 2" key="1">
    <citation type="submission" date="2018-05" db="EMBL/GenBank/DDBJ databases">
        <title>Streptomyces venezuelae.</title>
        <authorList>
            <person name="Kim W."/>
            <person name="Lee N."/>
            <person name="Cho B.-K."/>
        </authorList>
    </citation>
    <scope>NUCLEOTIDE SEQUENCE [LARGE SCALE GENOMIC DNA]</scope>
    <source>
        <strain evidence="1 2">ATCC 15068</strain>
    </source>
</reference>
<accession>A0A5P2B1R3</accession>
<dbReference type="Proteomes" id="UP000324106">
    <property type="component" value="Chromosome"/>
</dbReference>
<dbReference type="OrthoDB" id="4287558at2"/>
<protein>
    <submittedName>
        <fullName evidence="1">Uncharacterized protein</fullName>
    </submittedName>
</protein>